<protein>
    <submittedName>
        <fullName evidence="2">14729_t:CDS:1</fullName>
    </submittedName>
</protein>
<sequence length="365" mass="42453">MEISNIQFLSKSDSNDEETVDEESKEVIEKRRDNLVNKLKSCCSCKKKCSKKISSDLLQSLALESIKMSKEQRHAFYRLRGWVQEKKSMLPPLHGNAGRSPVIKLRVETVNKIKSFIRLTGNQHELSKIVIRKPSKDVCDECTLFKRALKESSNVNENLDDQFATHIYDYRAMREAYKNDIQMAKESNRSAFRVLSFDFAQNVEIPHDPQQPGRWYYSSLLKVHQFGLVEEGIDRHWHFLYTEAKAAKGANEVTSMVHLFLTSVVVQKIEYRFQIKGHTRNSVDRGFGNTKREYARSEIKTTDPWDEFQLLKPNANARSLNPQELAPKSLSEEKQVDLWNNIRPYCPIVFRDKFCSKPSNDLIER</sequence>
<feature type="compositionally biased region" description="Acidic residues" evidence="1">
    <location>
        <begin position="15"/>
        <end position="24"/>
    </location>
</feature>
<evidence type="ECO:0000313" key="3">
    <source>
        <dbReference type="Proteomes" id="UP000789396"/>
    </source>
</evidence>
<feature type="region of interest" description="Disordered" evidence="1">
    <location>
        <begin position="1"/>
        <end position="25"/>
    </location>
</feature>
<gene>
    <name evidence="2" type="ORF">RFULGI_LOCUS8510</name>
</gene>
<dbReference type="OrthoDB" id="2384130at2759"/>
<name>A0A9N9DXU1_9GLOM</name>
<evidence type="ECO:0000313" key="2">
    <source>
        <dbReference type="EMBL" id="CAG8652387.1"/>
    </source>
</evidence>
<organism evidence="2 3">
    <name type="scientific">Racocetra fulgida</name>
    <dbReference type="NCBI Taxonomy" id="60492"/>
    <lineage>
        <taxon>Eukaryota</taxon>
        <taxon>Fungi</taxon>
        <taxon>Fungi incertae sedis</taxon>
        <taxon>Mucoromycota</taxon>
        <taxon>Glomeromycotina</taxon>
        <taxon>Glomeromycetes</taxon>
        <taxon>Diversisporales</taxon>
        <taxon>Gigasporaceae</taxon>
        <taxon>Racocetra</taxon>
    </lineage>
</organism>
<accession>A0A9N9DXU1</accession>
<dbReference type="Proteomes" id="UP000789396">
    <property type="component" value="Unassembled WGS sequence"/>
</dbReference>
<dbReference type="PANTHER" id="PTHR34415">
    <property type="entry name" value="INTEGRASE CATALYTIC DOMAIN-CONTAINING PROTEIN"/>
    <property type="match status" value="1"/>
</dbReference>
<evidence type="ECO:0000256" key="1">
    <source>
        <dbReference type="SAM" id="MobiDB-lite"/>
    </source>
</evidence>
<feature type="compositionally biased region" description="Polar residues" evidence="1">
    <location>
        <begin position="1"/>
        <end position="12"/>
    </location>
</feature>
<dbReference type="EMBL" id="CAJVPZ010013845">
    <property type="protein sequence ID" value="CAG8652387.1"/>
    <property type="molecule type" value="Genomic_DNA"/>
</dbReference>
<keyword evidence="3" id="KW-1185">Reference proteome</keyword>
<reference evidence="2" key="1">
    <citation type="submission" date="2021-06" db="EMBL/GenBank/DDBJ databases">
        <authorList>
            <person name="Kallberg Y."/>
            <person name="Tangrot J."/>
            <person name="Rosling A."/>
        </authorList>
    </citation>
    <scope>NUCLEOTIDE SEQUENCE</scope>
    <source>
        <strain evidence="2">IN212</strain>
    </source>
</reference>
<proteinExistence type="predicted"/>
<dbReference type="PANTHER" id="PTHR34415:SF1">
    <property type="entry name" value="INTEGRASE CATALYTIC DOMAIN-CONTAINING PROTEIN"/>
    <property type="match status" value="1"/>
</dbReference>
<dbReference type="AlphaFoldDB" id="A0A9N9DXU1"/>
<comment type="caution">
    <text evidence="2">The sequence shown here is derived from an EMBL/GenBank/DDBJ whole genome shotgun (WGS) entry which is preliminary data.</text>
</comment>
<feature type="non-terminal residue" evidence="2">
    <location>
        <position position="365"/>
    </location>
</feature>